<reference evidence="5 6" key="1">
    <citation type="journal article" date="2018" name="Elife">
        <title>Discovery and characterization of a prevalent human gut bacterial enzyme sufficient for the inactivation of a family of plant toxins.</title>
        <authorList>
            <person name="Koppel N."/>
            <person name="Bisanz J.E."/>
            <person name="Pandelia M.E."/>
            <person name="Turnbaugh P.J."/>
            <person name="Balskus E.P."/>
        </authorList>
    </citation>
    <scope>NUCLEOTIDE SEQUENCE [LARGE SCALE GENOMIC DNA]</scope>
    <source>
        <strain evidence="5 6">OB21 GAM31</strain>
    </source>
</reference>
<gene>
    <name evidence="5" type="ORF">C1881_01405</name>
</gene>
<dbReference type="InterPro" id="IPR036390">
    <property type="entry name" value="WH_DNA-bd_sf"/>
</dbReference>
<dbReference type="Pfam" id="PF13545">
    <property type="entry name" value="HTH_Crp_2"/>
    <property type="match status" value="1"/>
</dbReference>
<evidence type="ECO:0000256" key="3">
    <source>
        <dbReference type="ARBA" id="ARBA00023163"/>
    </source>
</evidence>
<protein>
    <recommendedName>
        <fullName evidence="4">Cyclic nucleotide-binding domain-containing protein</fullName>
    </recommendedName>
</protein>
<dbReference type="RefSeq" id="WP_114614760.1">
    <property type="nucleotide sequence ID" value="NZ_PPTO01000002.1"/>
</dbReference>
<dbReference type="AlphaFoldDB" id="A0A369LQY1"/>
<dbReference type="Gene3D" id="2.60.120.10">
    <property type="entry name" value="Jelly Rolls"/>
    <property type="match status" value="1"/>
</dbReference>
<name>A0A369LQY1_9ACTN</name>
<dbReference type="InterPro" id="IPR014710">
    <property type="entry name" value="RmlC-like_jellyroll"/>
</dbReference>
<dbReference type="Proteomes" id="UP000253975">
    <property type="component" value="Unassembled WGS sequence"/>
</dbReference>
<dbReference type="InterPro" id="IPR012318">
    <property type="entry name" value="HTH_CRP"/>
</dbReference>
<evidence type="ECO:0000256" key="1">
    <source>
        <dbReference type="ARBA" id="ARBA00023015"/>
    </source>
</evidence>
<accession>A0A369LQY1</accession>
<dbReference type="EMBL" id="PPTO01000002">
    <property type="protein sequence ID" value="RDB60575.1"/>
    <property type="molecule type" value="Genomic_DNA"/>
</dbReference>
<dbReference type="GO" id="GO:0003677">
    <property type="term" value="F:DNA binding"/>
    <property type="evidence" value="ECO:0007669"/>
    <property type="project" value="UniProtKB-KW"/>
</dbReference>
<keyword evidence="1" id="KW-0805">Transcription regulation</keyword>
<evidence type="ECO:0000259" key="4">
    <source>
        <dbReference type="PROSITE" id="PS50042"/>
    </source>
</evidence>
<evidence type="ECO:0000313" key="5">
    <source>
        <dbReference type="EMBL" id="RDB60575.1"/>
    </source>
</evidence>
<evidence type="ECO:0000256" key="2">
    <source>
        <dbReference type="ARBA" id="ARBA00023125"/>
    </source>
</evidence>
<comment type="caution">
    <text evidence="5">The sequence shown here is derived from an EMBL/GenBank/DDBJ whole genome shotgun (WGS) entry which is preliminary data.</text>
</comment>
<organism evidence="5 6">
    <name type="scientific">Slackia isoflavoniconvertens</name>
    <dbReference type="NCBI Taxonomy" id="572010"/>
    <lineage>
        <taxon>Bacteria</taxon>
        <taxon>Bacillati</taxon>
        <taxon>Actinomycetota</taxon>
        <taxon>Coriobacteriia</taxon>
        <taxon>Eggerthellales</taxon>
        <taxon>Eggerthellaceae</taxon>
        <taxon>Slackia</taxon>
    </lineage>
</organism>
<dbReference type="GO" id="GO:0006355">
    <property type="term" value="P:regulation of DNA-templated transcription"/>
    <property type="evidence" value="ECO:0007669"/>
    <property type="project" value="InterPro"/>
</dbReference>
<keyword evidence="2" id="KW-0238">DNA-binding</keyword>
<dbReference type="SUPFAM" id="SSF46785">
    <property type="entry name" value="Winged helix' DNA-binding domain"/>
    <property type="match status" value="1"/>
</dbReference>
<dbReference type="CDD" id="cd00038">
    <property type="entry name" value="CAP_ED"/>
    <property type="match status" value="1"/>
</dbReference>
<sequence>MGSEALRFNEKTMRVLQRSAMFSGFALENIDKVIIEAEAYELTFQEGEFIRRQGEKLDFYPIVITGIVQAEMPRDSGPMIVERFMPGDSFAEAIPKGMGICPVNIVASQDVRLVAIPAANVRSEESPLFEHLSKNIAGEMSKKVGRLTAKLSMLSETRIRPRLMKYVKTLPSRKDGSYILPETRRDMAAEMGVHEKALLRELRLLQEEGIIALDGRRLEVLRDDEICW</sequence>
<dbReference type="SUPFAM" id="SSF51206">
    <property type="entry name" value="cAMP-binding domain-like"/>
    <property type="match status" value="1"/>
</dbReference>
<feature type="domain" description="Cyclic nucleotide-binding" evidence="4">
    <location>
        <begin position="21"/>
        <end position="92"/>
    </location>
</feature>
<proteinExistence type="predicted"/>
<keyword evidence="3" id="KW-0804">Transcription</keyword>
<dbReference type="InterPro" id="IPR000595">
    <property type="entry name" value="cNMP-bd_dom"/>
</dbReference>
<evidence type="ECO:0000313" key="6">
    <source>
        <dbReference type="Proteomes" id="UP000253975"/>
    </source>
</evidence>
<dbReference type="PROSITE" id="PS50042">
    <property type="entry name" value="CNMP_BINDING_3"/>
    <property type="match status" value="1"/>
</dbReference>
<dbReference type="InterPro" id="IPR018490">
    <property type="entry name" value="cNMP-bd_dom_sf"/>
</dbReference>
<dbReference type="Pfam" id="PF00027">
    <property type="entry name" value="cNMP_binding"/>
    <property type="match status" value="1"/>
</dbReference>